<evidence type="ECO:0000256" key="1">
    <source>
        <dbReference type="ARBA" id="ARBA00022741"/>
    </source>
</evidence>
<dbReference type="InterPro" id="IPR050227">
    <property type="entry name" value="Rab"/>
</dbReference>
<organism evidence="3 4">
    <name type="scientific">Multifurca ochricompacta</name>
    <dbReference type="NCBI Taxonomy" id="376703"/>
    <lineage>
        <taxon>Eukaryota</taxon>
        <taxon>Fungi</taxon>
        <taxon>Dikarya</taxon>
        <taxon>Basidiomycota</taxon>
        <taxon>Agaricomycotina</taxon>
        <taxon>Agaricomycetes</taxon>
        <taxon>Russulales</taxon>
        <taxon>Russulaceae</taxon>
        <taxon>Multifurca</taxon>
    </lineage>
</organism>
<dbReference type="InterPro" id="IPR027417">
    <property type="entry name" value="P-loop_NTPase"/>
</dbReference>
<dbReference type="EMBL" id="WTXG01000340">
    <property type="protein sequence ID" value="KAI0289307.1"/>
    <property type="molecule type" value="Genomic_DNA"/>
</dbReference>
<dbReference type="FunFam" id="3.40.50.300:FF:001329">
    <property type="entry name" value="Small GTP-binding protein, putative"/>
    <property type="match status" value="1"/>
</dbReference>
<dbReference type="NCBIfam" id="TIGR00231">
    <property type="entry name" value="small_GTP"/>
    <property type="match status" value="1"/>
</dbReference>
<dbReference type="CDD" id="cd00154">
    <property type="entry name" value="Rab"/>
    <property type="match status" value="1"/>
</dbReference>
<dbReference type="GO" id="GO:0005525">
    <property type="term" value="F:GTP binding"/>
    <property type="evidence" value="ECO:0007669"/>
    <property type="project" value="UniProtKB-KW"/>
</dbReference>
<dbReference type="SMART" id="SM00173">
    <property type="entry name" value="RAS"/>
    <property type="match status" value="1"/>
</dbReference>
<dbReference type="InterPro" id="IPR001806">
    <property type="entry name" value="Small_GTPase"/>
</dbReference>
<dbReference type="PROSITE" id="PS51421">
    <property type="entry name" value="RAS"/>
    <property type="match status" value="1"/>
</dbReference>
<dbReference type="PROSITE" id="PS51420">
    <property type="entry name" value="RHO"/>
    <property type="match status" value="1"/>
</dbReference>
<evidence type="ECO:0000313" key="4">
    <source>
        <dbReference type="Proteomes" id="UP001203297"/>
    </source>
</evidence>
<evidence type="ECO:0000256" key="2">
    <source>
        <dbReference type="ARBA" id="ARBA00023134"/>
    </source>
</evidence>
<name>A0AAD4LTF3_9AGAM</name>
<dbReference type="SUPFAM" id="SSF52540">
    <property type="entry name" value="P-loop containing nucleoside triphosphate hydrolases"/>
    <property type="match status" value="1"/>
</dbReference>
<dbReference type="InterPro" id="IPR005225">
    <property type="entry name" value="Small_GTP-bd"/>
</dbReference>
<dbReference type="PANTHER" id="PTHR47977">
    <property type="entry name" value="RAS-RELATED PROTEIN RAB"/>
    <property type="match status" value="1"/>
</dbReference>
<keyword evidence="2" id="KW-0342">GTP-binding</keyword>
<dbReference type="Gene3D" id="3.40.50.300">
    <property type="entry name" value="P-loop containing nucleotide triphosphate hydrolases"/>
    <property type="match status" value="1"/>
</dbReference>
<dbReference type="Proteomes" id="UP001203297">
    <property type="component" value="Unassembled WGS sequence"/>
</dbReference>
<keyword evidence="4" id="KW-1185">Reference proteome</keyword>
<dbReference type="SMART" id="SM00175">
    <property type="entry name" value="RAB"/>
    <property type="match status" value="1"/>
</dbReference>
<reference evidence="3" key="1">
    <citation type="journal article" date="2022" name="New Phytol.">
        <title>Evolutionary transition to the ectomycorrhizal habit in the genomes of a hyperdiverse lineage of mushroom-forming fungi.</title>
        <authorList>
            <person name="Looney B."/>
            <person name="Miyauchi S."/>
            <person name="Morin E."/>
            <person name="Drula E."/>
            <person name="Courty P.E."/>
            <person name="Kohler A."/>
            <person name="Kuo A."/>
            <person name="LaButti K."/>
            <person name="Pangilinan J."/>
            <person name="Lipzen A."/>
            <person name="Riley R."/>
            <person name="Andreopoulos W."/>
            <person name="He G."/>
            <person name="Johnson J."/>
            <person name="Nolan M."/>
            <person name="Tritt A."/>
            <person name="Barry K.W."/>
            <person name="Grigoriev I.V."/>
            <person name="Nagy L.G."/>
            <person name="Hibbett D."/>
            <person name="Henrissat B."/>
            <person name="Matheny P.B."/>
            <person name="Labbe J."/>
            <person name="Martin F.M."/>
        </authorList>
    </citation>
    <scope>NUCLEOTIDE SEQUENCE</scope>
    <source>
        <strain evidence="3">BPL690</strain>
    </source>
</reference>
<gene>
    <name evidence="3" type="ORF">B0F90DRAFT_1658475</name>
</gene>
<dbReference type="AlphaFoldDB" id="A0AAD4LTF3"/>
<dbReference type="SMART" id="SM00174">
    <property type="entry name" value="RHO"/>
    <property type="match status" value="1"/>
</dbReference>
<keyword evidence="1" id="KW-0547">Nucleotide-binding</keyword>
<protein>
    <submittedName>
        <fullName evidence="3">Ras-domain-containing protein</fullName>
    </submittedName>
</protein>
<accession>A0AAD4LTF3</accession>
<dbReference type="GO" id="GO:0003924">
    <property type="term" value="F:GTPase activity"/>
    <property type="evidence" value="ECO:0007669"/>
    <property type="project" value="InterPro"/>
</dbReference>
<evidence type="ECO:0000313" key="3">
    <source>
        <dbReference type="EMBL" id="KAI0289307.1"/>
    </source>
</evidence>
<dbReference type="PROSITE" id="PS51419">
    <property type="entry name" value="RAB"/>
    <property type="match status" value="1"/>
</dbReference>
<dbReference type="Pfam" id="PF00071">
    <property type="entry name" value="Ras"/>
    <property type="match status" value="1"/>
</dbReference>
<dbReference type="PRINTS" id="PR00449">
    <property type="entry name" value="RASTRNSFRMNG"/>
</dbReference>
<sequence length="192" mass="21514">MPETYQVKFLLLGEVGVGKSSLLLRFTDQQWLPESAAQSTIGVDTWTDELEVKGKHVNLVVWDTAGEERFRAITSSYYRDTQAIILVYDITNRESFKAIEWWFTECSNYAPESAVKIIVGNKADKGDMRQLPMAEAAAYAARMGALFIEASAKTAIGVREIFRDTLEGILERPILYKPTNDSASTDTHVHST</sequence>
<comment type="caution">
    <text evidence="3">The sequence shown here is derived from an EMBL/GenBank/DDBJ whole genome shotgun (WGS) entry which is preliminary data.</text>
</comment>
<proteinExistence type="predicted"/>